<evidence type="ECO:0000313" key="5">
    <source>
        <dbReference type="Proteomes" id="UP000176087"/>
    </source>
</evidence>
<dbReference type="Proteomes" id="UP000176087">
    <property type="component" value="Unassembled WGS sequence"/>
</dbReference>
<reference evidence="4 5" key="1">
    <citation type="journal article" date="2016" name="Front. Microbiol.">
        <title>Comparative Genomics Analysis of Streptomyces Species Reveals Their Adaptation to the Marine Environment and Their Diversity at the Genomic Level.</title>
        <authorList>
            <person name="Tian X."/>
            <person name="Zhang Z."/>
            <person name="Yang T."/>
            <person name="Chen M."/>
            <person name="Li J."/>
            <person name="Chen F."/>
            <person name="Yang J."/>
            <person name="Li W."/>
            <person name="Zhang B."/>
            <person name="Zhang Z."/>
            <person name="Wu J."/>
            <person name="Zhang C."/>
            <person name="Long L."/>
            <person name="Xiao J."/>
        </authorList>
    </citation>
    <scope>NUCLEOTIDE SEQUENCE [LARGE SCALE GENOMIC DNA]</scope>
    <source>
        <strain evidence="4 5">SCSIO 10390</strain>
    </source>
</reference>
<accession>A0A1E7JG35</accession>
<dbReference type="OrthoDB" id="3468004at2"/>
<keyword evidence="5" id="KW-1185">Reference proteome</keyword>
<proteinExistence type="predicted"/>
<dbReference type="Pfam" id="PF16976">
    <property type="entry name" value="RcpC"/>
    <property type="match status" value="1"/>
</dbReference>
<dbReference type="CDD" id="cd11614">
    <property type="entry name" value="SAF_CpaB_FlgA_like"/>
    <property type="match status" value="1"/>
</dbReference>
<dbReference type="InterPro" id="IPR017592">
    <property type="entry name" value="Pilus_assmbl_Flp-typ_CpaB"/>
</dbReference>
<name>A0A1E7JG35_9ACTN</name>
<dbReference type="PATRIC" id="fig|933944.5.peg.4756"/>
<dbReference type="Pfam" id="PF08666">
    <property type="entry name" value="SAF"/>
    <property type="match status" value="1"/>
</dbReference>
<gene>
    <name evidence="4" type="ORF">AN215_23085</name>
</gene>
<evidence type="ECO:0000259" key="3">
    <source>
        <dbReference type="Pfam" id="PF16976"/>
    </source>
</evidence>
<protein>
    <submittedName>
        <fullName evidence="4">Pilus assembly protein CpaB</fullName>
    </submittedName>
</protein>
<dbReference type="NCBIfam" id="TIGR03177">
    <property type="entry name" value="pilus_cpaB"/>
    <property type="match status" value="1"/>
</dbReference>
<dbReference type="InterPro" id="IPR031571">
    <property type="entry name" value="RcpC_dom"/>
</dbReference>
<evidence type="ECO:0000313" key="4">
    <source>
        <dbReference type="EMBL" id="OEU85431.1"/>
    </source>
</evidence>
<dbReference type="InterPro" id="IPR013974">
    <property type="entry name" value="SAF"/>
</dbReference>
<feature type="compositionally biased region" description="Basic and acidic residues" evidence="1">
    <location>
        <begin position="231"/>
        <end position="242"/>
    </location>
</feature>
<dbReference type="EMBL" id="LJGT01000041">
    <property type="protein sequence ID" value="OEU85431.1"/>
    <property type="molecule type" value="Genomic_DNA"/>
</dbReference>
<evidence type="ECO:0000256" key="1">
    <source>
        <dbReference type="SAM" id="MobiDB-lite"/>
    </source>
</evidence>
<sequence length="242" mass="26366">MNSRQRRGVILLVVSVLCALAAFGGVLAFIRDVESKVGSEKTAYKLKTDVPPYKSLSAEQFDKVSVPDRWLPDTAVTDLDEVRGKVATNELRKGSLLQTDMMDDRPGLKPGQQEIAIMIDAETGVAGKINPGSRVNIFATFEGEQQTAGKGKEPNQSKVIVSEAEVIDVGKLTPFKDAGQDERDRQRERDGVPITFALSTEDAQRVAYAESFAEHVRLALVAPGDGNDIPESDRTYTLDGDK</sequence>
<organism evidence="4 5">
    <name type="scientific">Streptomyces abyssalis</name>
    <dbReference type="NCBI Taxonomy" id="933944"/>
    <lineage>
        <taxon>Bacteria</taxon>
        <taxon>Bacillati</taxon>
        <taxon>Actinomycetota</taxon>
        <taxon>Actinomycetes</taxon>
        <taxon>Kitasatosporales</taxon>
        <taxon>Streptomycetaceae</taxon>
        <taxon>Streptomyces</taxon>
    </lineage>
</organism>
<dbReference type="RefSeq" id="WP_070011179.1">
    <property type="nucleotide sequence ID" value="NZ_LJGS01000039.1"/>
</dbReference>
<dbReference type="AlphaFoldDB" id="A0A1E7JG35"/>
<comment type="caution">
    <text evidence="4">The sequence shown here is derived from an EMBL/GenBank/DDBJ whole genome shotgun (WGS) entry which is preliminary data.</text>
</comment>
<feature type="domain" description="SAF" evidence="2">
    <location>
        <begin position="45"/>
        <end position="101"/>
    </location>
</feature>
<evidence type="ECO:0000259" key="2">
    <source>
        <dbReference type="Pfam" id="PF08666"/>
    </source>
</evidence>
<feature type="domain" description="Flp pilus assembly protein RcpC/CpaB" evidence="3">
    <location>
        <begin position="108"/>
        <end position="220"/>
    </location>
</feature>
<feature type="region of interest" description="Disordered" evidence="1">
    <location>
        <begin position="223"/>
        <end position="242"/>
    </location>
</feature>
<dbReference type="STRING" id="933944.AN215_23085"/>